<evidence type="ECO:0008006" key="6">
    <source>
        <dbReference type="Google" id="ProtNLM"/>
    </source>
</evidence>
<dbReference type="PANTHER" id="PTHR45632">
    <property type="entry name" value="LD33804P"/>
    <property type="match status" value="1"/>
</dbReference>
<proteinExistence type="predicted"/>
<evidence type="ECO:0000313" key="5">
    <source>
        <dbReference type="Proteomes" id="UP000316079"/>
    </source>
</evidence>
<evidence type="ECO:0000256" key="2">
    <source>
        <dbReference type="ARBA" id="ARBA00022737"/>
    </source>
</evidence>
<dbReference type="PANTHER" id="PTHR45632:SF3">
    <property type="entry name" value="KELCH-LIKE PROTEIN 32"/>
    <property type="match status" value="1"/>
</dbReference>
<dbReference type="SMART" id="SM00612">
    <property type="entry name" value="Kelch"/>
    <property type="match status" value="6"/>
</dbReference>
<feature type="non-terminal residue" evidence="4">
    <location>
        <position position="1"/>
    </location>
</feature>
<dbReference type="UniPathway" id="UPA00143"/>
<dbReference type="InterPro" id="IPR006652">
    <property type="entry name" value="Kelch_1"/>
</dbReference>
<dbReference type="STRING" id="623744.A0A553QXG1"/>
<gene>
    <name evidence="4" type="ORF">DNTS_011369</name>
</gene>
<dbReference type="OrthoDB" id="45365at2759"/>
<dbReference type="Proteomes" id="UP000316079">
    <property type="component" value="Unassembled WGS sequence"/>
</dbReference>
<dbReference type="InterPro" id="IPR015915">
    <property type="entry name" value="Kelch-typ_b-propeller"/>
</dbReference>
<keyword evidence="2" id="KW-0677">Repeat</keyword>
<evidence type="ECO:0000313" key="4">
    <source>
        <dbReference type="EMBL" id="TRY94448.1"/>
    </source>
</evidence>
<dbReference type="GO" id="GO:0016567">
    <property type="term" value="P:protein ubiquitination"/>
    <property type="evidence" value="ECO:0007669"/>
    <property type="project" value="UniProtKB-UniPathway"/>
</dbReference>
<keyword evidence="1" id="KW-0880">Kelch repeat</keyword>
<protein>
    <recommendedName>
        <fullName evidence="6">BACK domain-containing protein</fullName>
    </recommendedName>
</protein>
<evidence type="ECO:0000256" key="1">
    <source>
        <dbReference type="ARBA" id="ARBA00022441"/>
    </source>
</evidence>
<feature type="region of interest" description="Disordered" evidence="3">
    <location>
        <begin position="45"/>
        <end position="64"/>
    </location>
</feature>
<dbReference type="Pfam" id="PF01344">
    <property type="entry name" value="Kelch_1"/>
    <property type="match status" value="5"/>
</dbReference>
<name>A0A553QXG1_9TELE</name>
<dbReference type="EMBL" id="SRMA01025441">
    <property type="protein sequence ID" value="TRY94448.1"/>
    <property type="molecule type" value="Genomic_DNA"/>
</dbReference>
<sequence length="443" mass="48918">FCQSTEQGLDSKIPESEELNWGVDLKYTQGVLDIEKVEKVTDLSIPRGMNKGDEGHDSTASAQRSAGALSSHRECFLADPAPDFHCFVSIQQKKTPFPRKNTVQRLMPSGSHWSNAPPACRMGLRGTGSDFMKRESSQLHGTYVNRSKKQLMDTMFIVGGWSQCAPSCAVERFYPFYNEWRTMAPMLKRCGDVGVCSSSGMIFAVGGRDDITCVSSVERYDANTDTWSSEVASLSSPRSGVCLLEMDGFIYALGGFDGAACTNIVERYDPMLDTWTKLAPMRQNRSGAAAAVLDGFLYVIGGTDGDTALNSVERFNPWEGSWHTCPPMRTAREHPGCVVYLERIYVAGGRDELQLELRTAEKFDPESQQWTPVKSMRHKRFQVSLIVFGGVLLAVGGSDGISTLTSIEAYNPDSNTWRHYGCMKAKHTGGGVVLLKTHNRDSY</sequence>
<organism evidence="4 5">
    <name type="scientific">Danionella cerebrum</name>
    <dbReference type="NCBI Taxonomy" id="2873325"/>
    <lineage>
        <taxon>Eukaryota</taxon>
        <taxon>Metazoa</taxon>
        <taxon>Chordata</taxon>
        <taxon>Craniata</taxon>
        <taxon>Vertebrata</taxon>
        <taxon>Euteleostomi</taxon>
        <taxon>Actinopterygii</taxon>
        <taxon>Neopterygii</taxon>
        <taxon>Teleostei</taxon>
        <taxon>Ostariophysi</taxon>
        <taxon>Cypriniformes</taxon>
        <taxon>Danionidae</taxon>
        <taxon>Danioninae</taxon>
        <taxon>Danionella</taxon>
    </lineage>
</organism>
<accession>A0A553QXG1</accession>
<dbReference type="SUPFAM" id="SSF117281">
    <property type="entry name" value="Kelch motif"/>
    <property type="match status" value="1"/>
</dbReference>
<evidence type="ECO:0000256" key="3">
    <source>
        <dbReference type="SAM" id="MobiDB-lite"/>
    </source>
</evidence>
<keyword evidence="5" id="KW-1185">Reference proteome</keyword>
<dbReference type="Gene3D" id="2.120.10.80">
    <property type="entry name" value="Kelch-type beta propeller"/>
    <property type="match status" value="1"/>
</dbReference>
<reference evidence="4 5" key="1">
    <citation type="journal article" date="2019" name="Sci. Data">
        <title>Hybrid genome assembly and annotation of Danionella translucida.</title>
        <authorList>
            <person name="Kadobianskyi M."/>
            <person name="Schulze L."/>
            <person name="Schuelke M."/>
            <person name="Judkewitz B."/>
        </authorList>
    </citation>
    <scope>NUCLEOTIDE SEQUENCE [LARGE SCALE GENOMIC DNA]</scope>
    <source>
        <strain evidence="4 5">Bolton</strain>
    </source>
</reference>
<dbReference type="AlphaFoldDB" id="A0A553QXG1"/>
<comment type="caution">
    <text evidence="4">The sequence shown here is derived from an EMBL/GenBank/DDBJ whole genome shotgun (WGS) entry which is preliminary data.</text>
</comment>